<gene>
    <name evidence="2" type="ORF">GMARGA_LOCUS41909</name>
</gene>
<dbReference type="EMBL" id="CAJVQB010119799">
    <property type="protein sequence ID" value="CAG8853088.1"/>
    <property type="molecule type" value="Genomic_DNA"/>
</dbReference>
<sequence length="155" mass="16903">IGERNTWPVLGERQIDTVKDISNALLNPFGRIESTAARMNPNQITTGRRNVHTSSRVNQPGGTGGKSSIFNSDPDDHVTNRRFNSNKNQSQFSIGDDQAQSSYEPIQHSQKKLNPQGKNKSSVVIGDDGGEVDNTIGVSRANAAARNNFKPSSRQ</sequence>
<keyword evidence="3" id="KW-1185">Reference proteome</keyword>
<feature type="non-terminal residue" evidence="2">
    <location>
        <position position="1"/>
    </location>
</feature>
<reference evidence="2 3" key="1">
    <citation type="submission" date="2021-06" db="EMBL/GenBank/DDBJ databases">
        <authorList>
            <person name="Kallberg Y."/>
            <person name="Tangrot J."/>
            <person name="Rosling A."/>
        </authorList>
    </citation>
    <scope>NUCLEOTIDE SEQUENCE [LARGE SCALE GENOMIC DNA]</scope>
    <source>
        <strain evidence="2 3">120-4 pot B 10/14</strain>
    </source>
</reference>
<evidence type="ECO:0000313" key="2">
    <source>
        <dbReference type="EMBL" id="CAG8853088.1"/>
    </source>
</evidence>
<evidence type="ECO:0000256" key="1">
    <source>
        <dbReference type="SAM" id="MobiDB-lite"/>
    </source>
</evidence>
<dbReference type="Proteomes" id="UP000789901">
    <property type="component" value="Unassembled WGS sequence"/>
</dbReference>
<proteinExistence type="predicted"/>
<protein>
    <submittedName>
        <fullName evidence="2">37856_t:CDS:1</fullName>
    </submittedName>
</protein>
<accession>A0ABN7XCT8</accession>
<feature type="compositionally biased region" description="Polar residues" evidence="1">
    <location>
        <begin position="40"/>
        <end position="71"/>
    </location>
</feature>
<organism evidence="2 3">
    <name type="scientific">Gigaspora margarita</name>
    <dbReference type="NCBI Taxonomy" id="4874"/>
    <lineage>
        <taxon>Eukaryota</taxon>
        <taxon>Fungi</taxon>
        <taxon>Fungi incertae sedis</taxon>
        <taxon>Mucoromycota</taxon>
        <taxon>Glomeromycotina</taxon>
        <taxon>Glomeromycetes</taxon>
        <taxon>Diversisporales</taxon>
        <taxon>Gigasporaceae</taxon>
        <taxon>Gigaspora</taxon>
    </lineage>
</organism>
<evidence type="ECO:0000313" key="3">
    <source>
        <dbReference type="Proteomes" id="UP000789901"/>
    </source>
</evidence>
<name>A0ABN7XCT8_GIGMA</name>
<feature type="non-terminal residue" evidence="2">
    <location>
        <position position="155"/>
    </location>
</feature>
<feature type="compositionally biased region" description="Polar residues" evidence="1">
    <location>
        <begin position="81"/>
        <end position="122"/>
    </location>
</feature>
<feature type="region of interest" description="Disordered" evidence="1">
    <location>
        <begin position="36"/>
        <end position="155"/>
    </location>
</feature>
<comment type="caution">
    <text evidence="2">The sequence shown here is derived from an EMBL/GenBank/DDBJ whole genome shotgun (WGS) entry which is preliminary data.</text>
</comment>